<evidence type="ECO:0000256" key="1">
    <source>
        <dbReference type="SAM" id="SignalP"/>
    </source>
</evidence>
<feature type="signal peptide" evidence="1">
    <location>
        <begin position="1"/>
        <end position="23"/>
    </location>
</feature>
<dbReference type="OrthoDB" id="1436550at2759"/>
<accession>A0A834TYG1</accession>
<comment type="caution">
    <text evidence="2">The sequence shown here is derived from an EMBL/GenBank/DDBJ whole genome shotgun (WGS) entry which is preliminary data.</text>
</comment>
<organism evidence="2 3">
    <name type="scientific">Senna tora</name>
    <dbReference type="NCBI Taxonomy" id="362788"/>
    <lineage>
        <taxon>Eukaryota</taxon>
        <taxon>Viridiplantae</taxon>
        <taxon>Streptophyta</taxon>
        <taxon>Embryophyta</taxon>
        <taxon>Tracheophyta</taxon>
        <taxon>Spermatophyta</taxon>
        <taxon>Magnoliopsida</taxon>
        <taxon>eudicotyledons</taxon>
        <taxon>Gunneridae</taxon>
        <taxon>Pentapetalae</taxon>
        <taxon>rosids</taxon>
        <taxon>fabids</taxon>
        <taxon>Fabales</taxon>
        <taxon>Fabaceae</taxon>
        <taxon>Caesalpinioideae</taxon>
        <taxon>Cassia clade</taxon>
        <taxon>Senna</taxon>
    </lineage>
</organism>
<protein>
    <submittedName>
        <fullName evidence="2">Uncharacterized protein</fullName>
    </submittedName>
</protein>
<dbReference type="AlphaFoldDB" id="A0A834TYG1"/>
<dbReference type="EMBL" id="JAAIUW010000005">
    <property type="protein sequence ID" value="KAF7830873.1"/>
    <property type="molecule type" value="Genomic_DNA"/>
</dbReference>
<evidence type="ECO:0000313" key="2">
    <source>
        <dbReference type="EMBL" id="KAF7830873.1"/>
    </source>
</evidence>
<name>A0A834TYG1_9FABA</name>
<sequence length="93" mass="9837">MANRLFAWVLLVVLLLTPSFSSARLLNDDFNTVLVLPGRVLPCHHHAEAAGRIGASPAKRVVAGKYGPLVLNMLPKGTVPPSGPSKGTNNVNN</sequence>
<keyword evidence="3" id="KW-1185">Reference proteome</keyword>
<keyword evidence="1" id="KW-0732">Signal</keyword>
<gene>
    <name evidence="2" type="ORF">G2W53_013206</name>
</gene>
<proteinExistence type="predicted"/>
<evidence type="ECO:0000313" key="3">
    <source>
        <dbReference type="Proteomes" id="UP000634136"/>
    </source>
</evidence>
<dbReference type="Proteomes" id="UP000634136">
    <property type="component" value="Unassembled WGS sequence"/>
</dbReference>
<reference evidence="2" key="1">
    <citation type="submission" date="2020-09" db="EMBL/GenBank/DDBJ databases">
        <title>Genome-Enabled Discovery of Anthraquinone Biosynthesis in Senna tora.</title>
        <authorList>
            <person name="Kang S.-H."/>
            <person name="Pandey R.P."/>
            <person name="Lee C.-M."/>
            <person name="Sim J.-S."/>
            <person name="Jeong J.-T."/>
            <person name="Choi B.-S."/>
            <person name="Jung M."/>
            <person name="Ginzburg D."/>
            <person name="Zhao K."/>
            <person name="Won S.Y."/>
            <person name="Oh T.-J."/>
            <person name="Yu Y."/>
            <person name="Kim N.-H."/>
            <person name="Lee O.R."/>
            <person name="Lee T.-H."/>
            <person name="Bashyal P."/>
            <person name="Kim T.-S."/>
            <person name="Lee W.-H."/>
            <person name="Kawkins C."/>
            <person name="Kim C.-K."/>
            <person name="Kim J.S."/>
            <person name="Ahn B.O."/>
            <person name="Rhee S.Y."/>
            <person name="Sohng J.K."/>
        </authorList>
    </citation>
    <scope>NUCLEOTIDE SEQUENCE</scope>
    <source>
        <tissue evidence="2">Leaf</tissue>
    </source>
</reference>
<feature type="chain" id="PRO_5032619372" evidence="1">
    <location>
        <begin position="24"/>
        <end position="93"/>
    </location>
</feature>